<dbReference type="SUPFAM" id="SSF48695">
    <property type="entry name" value="Multiheme cytochromes"/>
    <property type="match status" value="1"/>
</dbReference>
<evidence type="ECO:0000313" key="2">
    <source>
        <dbReference type="EMBL" id="GFO60537.1"/>
    </source>
</evidence>
<name>A0A6V8MKY5_9BACT</name>
<evidence type="ECO:0000256" key="1">
    <source>
        <dbReference type="SAM" id="SignalP"/>
    </source>
</evidence>
<gene>
    <name evidence="2" type="ORF">GMST_28620</name>
</gene>
<feature type="chain" id="PRO_5028299922" evidence="1">
    <location>
        <begin position="21"/>
        <end position="101"/>
    </location>
</feature>
<accession>A0A6V8MKY5</accession>
<protein>
    <submittedName>
        <fullName evidence="2">Uncharacterized protein</fullName>
    </submittedName>
</protein>
<dbReference type="InterPro" id="IPR036280">
    <property type="entry name" value="Multihaem_cyt_sf"/>
</dbReference>
<reference evidence="3" key="1">
    <citation type="submission" date="2020-06" db="EMBL/GenBank/DDBJ databases">
        <title>Draft genomic sequence of Geomonas sp. Red330.</title>
        <authorList>
            <person name="Itoh H."/>
            <person name="Zhenxing X."/>
            <person name="Ushijima N."/>
            <person name="Masuda Y."/>
            <person name="Shiratori Y."/>
            <person name="Senoo K."/>
        </authorList>
    </citation>
    <scope>NUCLEOTIDE SEQUENCE [LARGE SCALE GENOMIC DNA]</scope>
    <source>
        <strain evidence="3">Red330</strain>
    </source>
</reference>
<dbReference type="EMBL" id="BLXX01000009">
    <property type="protein sequence ID" value="GFO60537.1"/>
    <property type="molecule type" value="Genomic_DNA"/>
</dbReference>
<keyword evidence="3" id="KW-1185">Reference proteome</keyword>
<organism evidence="2 3">
    <name type="scientific">Geomonas silvestris</name>
    <dbReference type="NCBI Taxonomy" id="2740184"/>
    <lineage>
        <taxon>Bacteria</taxon>
        <taxon>Pseudomonadati</taxon>
        <taxon>Thermodesulfobacteriota</taxon>
        <taxon>Desulfuromonadia</taxon>
        <taxon>Geobacterales</taxon>
        <taxon>Geobacteraceae</taxon>
        <taxon>Geomonas</taxon>
    </lineage>
</organism>
<dbReference type="RefSeq" id="WP_183355356.1">
    <property type="nucleotide sequence ID" value="NZ_BLXX01000009.1"/>
</dbReference>
<comment type="caution">
    <text evidence="2">The sequence shown here is derived from an EMBL/GenBank/DDBJ whole genome shotgun (WGS) entry which is preliminary data.</text>
</comment>
<evidence type="ECO:0000313" key="3">
    <source>
        <dbReference type="Proteomes" id="UP000556026"/>
    </source>
</evidence>
<proteinExistence type="predicted"/>
<feature type="signal peptide" evidence="1">
    <location>
        <begin position="1"/>
        <end position="20"/>
    </location>
</feature>
<keyword evidence="1" id="KW-0732">Signal</keyword>
<sequence length="101" mass="10378">MKNLLVALAALILITAGAPAAPAAQPADFEAQAQFAEGNPPVIPHKIVDNANGESCLACHLDLSGASKAPLCPHPVRIYCTSCHVRSDLGTPAAAKKAKKK</sequence>
<dbReference type="Proteomes" id="UP000556026">
    <property type="component" value="Unassembled WGS sequence"/>
</dbReference>
<dbReference type="AlphaFoldDB" id="A0A6V8MKY5"/>